<evidence type="ECO:0000313" key="1">
    <source>
        <dbReference type="EMBL" id="ARU02969.1"/>
    </source>
</evidence>
<dbReference type="EMBL" id="CP021431">
    <property type="protein sequence ID" value="ARU02969.1"/>
    <property type="molecule type" value="Genomic_DNA"/>
</dbReference>
<name>A0A1Y0EHS3_9RHOB</name>
<evidence type="ECO:0000313" key="2">
    <source>
        <dbReference type="Proteomes" id="UP000195273"/>
    </source>
</evidence>
<dbReference type="OrthoDB" id="7876434at2"/>
<reference evidence="1 2" key="1">
    <citation type="submission" date="2017-05" db="EMBL/GenBank/DDBJ databases">
        <title>Genome Sequence of Loktanella vestfoldensis Strain SMR4r Isolated from a Culture of the Diatom Skeletonema marinoi.</title>
        <authorList>
            <person name="Topel M."/>
            <person name="Pinder M.I.M."/>
            <person name="Johansson O.N."/>
            <person name="Kourtchenko O."/>
            <person name="Godhe A."/>
            <person name="Clarke A.K."/>
        </authorList>
    </citation>
    <scope>NUCLEOTIDE SEQUENCE [LARGE SCALE GENOMIC DNA]</scope>
    <source>
        <strain evidence="1 2">SMR4r</strain>
    </source>
</reference>
<gene>
    <name evidence="1" type="ORF">LOKVESSMR4R_03703</name>
</gene>
<proteinExistence type="predicted"/>
<dbReference type="AlphaFoldDB" id="A0A1Y0EHS3"/>
<evidence type="ECO:0008006" key="3">
    <source>
        <dbReference type="Google" id="ProtNLM"/>
    </source>
</evidence>
<sequence length="116" mass="12180">MISNVEFELNGTVYTMRISTNAQVRYQRAAGETFLTGLAAIEKSPSDTERLRRLVWAALSHIDGLNEDAAGDIMDELGIEAAIGKLSEAVAVAYPKAAADASGNGAGPAKMAPAKQ</sequence>
<dbReference type="RefSeq" id="WP_087213594.1">
    <property type="nucleotide sequence ID" value="NZ_CP021431.1"/>
</dbReference>
<dbReference type="KEGG" id="lvs:LOKVESSMR4R_03703"/>
<dbReference type="Proteomes" id="UP000195273">
    <property type="component" value="Chromosome"/>
</dbReference>
<keyword evidence="2" id="KW-1185">Reference proteome</keyword>
<accession>A0A1Y0EHS3</accession>
<organism evidence="1 2">
    <name type="scientific">Yoonia vestfoldensis</name>
    <dbReference type="NCBI Taxonomy" id="245188"/>
    <lineage>
        <taxon>Bacteria</taxon>
        <taxon>Pseudomonadati</taxon>
        <taxon>Pseudomonadota</taxon>
        <taxon>Alphaproteobacteria</taxon>
        <taxon>Rhodobacterales</taxon>
        <taxon>Paracoccaceae</taxon>
        <taxon>Yoonia</taxon>
    </lineage>
</organism>
<protein>
    <recommendedName>
        <fullName evidence="3">Phage tail assembly chaperone protein, TAC</fullName>
    </recommendedName>
</protein>